<feature type="compositionally biased region" description="Polar residues" evidence="1">
    <location>
        <begin position="136"/>
        <end position="167"/>
    </location>
</feature>
<feature type="region of interest" description="Disordered" evidence="1">
    <location>
        <begin position="116"/>
        <end position="327"/>
    </location>
</feature>
<feature type="region of interest" description="Disordered" evidence="1">
    <location>
        <begin position="767"/>
        <end position="869"/>
    </location>
</feature>
<name>A0A8H6W6F6_9AGAR</name>
<dbReference type="RefSeq" id="XP_037219014.1">
    <property type="nucleotide sequence ID" value="XM_037363370.1"/>
</dbReference>
<protein>
    <submittedName>
        <fullName evidence="2">Uncharacterized protein</fullName>
    </submittedName>
</protein>
<feature type="compositionally biased region" description="Low complexity" evidence="1">
    <location>
        <begin position="614"/>
        <end position="625"/>
    </location>
</feature>
<feature type="compositionally biased region" description="Low complexity" evidence="1">
    <location>
        <begin position="197"/>
        <end position="206"/>
    </location>
</feature>
<evidence type="ECO:0000313" key="3">
    <source>
        <dbReference type="Proteomes" id="UP000636479"/>
    </source>
</evidence>
<feature type="compositionally biased region" description="Pro residues" evidence="1">
    <location>
        <begin position="626"/>
        <end position="636"/>
    </location>
</feature>
<dbReference type="GeneID" id="59345886"/>
<reference evidence="2" key="1">
    <citation type="submission" date="2020-05" db="EMBL/GenBank/DDBJ databases">
        <title>Mycena genomes resolve the evolution of fungal bioluminescence.</title>
        <authorList>
            <person name="Tsai I.J."/>
        </authorList>
    </citation>
    <scope>NUCLEOTIDE SEQUENCE</scope>
    <source>
        <strain evidence="2">171206Taipei</strain>
    </source>
</reference>
<feature type="region of interest" description="Disordered" evidence="1">
    <location>
        <begin position="489"/>
        <end position="555"/>
    </location>
</feature>
<feature type="compositionally biased region" description="Polar residues" evidence="1">
    <location>
        <begin position="643"/>
        <end position="652"/>
    </location>
</feature>
<proteinExistence type="predicted"/>
<dbReference type="EMBL" id="JACAZF010000006">
    <property type="protein sequence ID" value="KAF7301014.1"/>
    <property type="molecule type" value="Genomic_DNA"/>
</dbReference>
<feature type="compositionally biased region" description="Basic residues" evidence="1">
    <location>
        <begin position="741"/>
        <end position="750"/>
    </location>
</feature>
<feature type="compositionally biased region" description="Pro residues" evidence="1">
    <location>
        <begin position="207"/>
        <end position="226"/>
    </location>
</feature>
<organism evidence="2 3">
    <name type="scientific">Mycena indigotica</name>
    <dbReference type="NCBI Taxonomy" id="2126181"/>
    <lineage>
        <taxon>Eukaryota</taxon>
        <taxon>Fungi</taxon>
        <taxon>Dikarya</taxon>
        <taxon>Basidiomycota</taxon>
        <taxon>Agaricomycotina</taxon>
        <taxon>Agaricomycetes</taxon>
        <taxon>Agaricomycetidae</taxon>
        <taxon>Agaricales</taxon>
        <taxon>Marasmiineae</taxon>
        <taxon>Mycenaceae</taxon>
        <taxon>Mycena</taxon>
    </lineage>
</organism>
<evidence type="ECO:0000256" key="1">
    <source>
        <dbReference type="SAM" id="MobiDB-lite"/>
    </source>
</evidence>
<keyword evidence="3" id="KW-1185">Reference proteome</keyword>
<feature type="compositionally biased region" description="Low complexity" evidence="1">
    <location>
        <begin position="685"/>
        <end position="711"/>
    </location>
</feature>
<feature type="compositionally biased region" description="Basic and acidic residues" evidence="1">
    <location>
        <begin position="120"/>
        <end position="135"/>
    </location>
</feature>
<feature type="compositionally biased region" description="Basic and acidic residues" evidence="1">
    <location>
        <begin position="788"/>
        <end position="821"/>
    </location>
</feature>
<sequence length="1112" mass="121933">MAQQPTATLCNDPFSHTHYSFPSPPTPSIGTVGDIYLNTNQTKPALYARLPDGWRIWMGPKGRSDPIVCPQDDKYVLNIALLRGEHGWLPRETLNARMIQPAHILLQQLLKKQALNAKRKPADHAGGDAAKRPRVSDSTLTSISTKTNTSLSTPRNNGTPNTSSISAPPNAKRKPDQTTGHSKRPRLSEPVPAKETSPSPSHSNNYSPPPSVRSPSPSIPALPPPEVTKLKKPSSHPLRDLSAMSRTPSSSTFHPTMTSTPKPLPKRTGSDKKPTEPLPPSTIPTKRSHSKGLEPSPPKKRRVEPDDEDDDILPGEPPSAAKAAEAERRRLCKEALAPFKSRLKHMATLKRPWEGTLAAASALFDREDPIHNTLKLKSWAYADDIGGLALEVGRRIDKVTKTKKSEMREKEPWVDRADSRAIAQQWKVGMWAYCQGFWKEIGTFRSFYEKYKGPKGVEMSTTAWATFRAIEEEARSSADRQQNNGNNAIQAALPKPRPPHSTSMKPKAEPRPSFAIKSAPTDISDKQPTSELPSGHELAPKLTTPPLNVKSPLLPNMHQPVVQEPQEETPIRMQLPQSNEEPERVPSREPSPILEDIRDAPSPGQAVDRETIIPASPAPSLSHALTPPPLSPPLPPIQVKTEPISTFLQSVNAGPKPGQEVVDLTLDSDDEEAPTPKLASLPHPTSSSSRAATSSEPVIPAPLSRPLSPALDDAPNRTSLVSASPATPASNRVTAEPLMRSKPRSKKKPRKLAEFVDQLLENDEMIGIRPAANNNRTLPNLPNDDSEMPLRRSESEKENQEMSKADAQKNPEVQVKRDQEQRPPLLPQPTTSGGRVFIDLSVDSDDEVSSNNHSSAEISGPASTHPLVRPSPSKPDHFYLVASDVDVANEILLRCVDPGSDAANTDWNSVLAHIGLLGVPQNTKHDEELWRQTAPALREYYVQYVAPTTDVPENDTGPIIPQESSALTQSGPKASLAVESAVETLPLEAPDAHVGPLLDPGVCKSTQHPIKLEDISSGILEERMLAMCLTQVCFPPFSQHMIPCVQCWEKRKAEGGKGDAFELPQNASRRQRSNHIRQHHPEVFDLIVENTAGMSDEEQEQWARSFWEDSAE</sequence>
<dbReference type="AlphaFoldDB" id="A0A8H6W6F6"/>
<dbReference type="Proteomes" id="UP000636479">
    <property type="component" value="Unassembled WGS sequence"/>
</dbReference>
<feature type="compositionally biased region" description="Polar residues" evidence="1">
    <location>
        <begin position="244"/>
        <end position="261"/>
    </location>
</feature>
<accession>A0A8H6W6F6</accession>
<evidence type="ECO:0000313" key="2">
    <source>
        <dbReference type="EMBL" id="KAF7301014.1"/>
    </source>
</evidence>
<feature type="region of interest" description="Disordered" evidence="1">
    <location>
        <begin position="574"/>
        <end position="751"/>
    </location>
</feature>
<feature type="compositionally biased region" description="Polar residues" evidence="1">
    <location>
        <begin position="716"/>
        <end position="733"/>
    </location>
</feature>
<dbReference type="OrthoDB" id="3070543at2759"/>
<comment type="caution">
    <text evidence="2">The sequence shown here is derived from an EMBL/GenBank/DDBJ whole genome shotgun (WGS) entry which is preliminary data.</text>
</comment>
<gene>
    <name evidence="2" type="ORF">MIND_00665000</name>
</gene>